<feature type="repeat" description="ANK" evidence="4">
    <location>
        <begin position="401"/>
        <end position="433"/>
    </location>
</feature>
<dbReference type="PROSITE" id="PS50297">
    <property type="entry name" value="ANK_REP_REGION"/>
    <property type="match status" value="3"/>
</dbReference>
<dbReference type="CDD" id="cd00067">
    <property type="entry name" value="GAL4"/>
    <property type="match status" value="1"/>
</dbReference>
<proteinExistence type="predicted"/>
<evidence type="ECO:0000256" key="4">
    <source>
        <dbReference type="PROSITE-ProRule" id="PRU00023"/>
    </source>
</evidence>
<dbReference type="SMART" id="SM00248">
    <property type="entry name" value="ANK"/>
    <property type="match status" value="7"/>
</dbReference>
<dbReference type="GO" id="GO:0008270">
    <property type="term" value="F:zinc ion binding"/>
    <property type="evidence" value="ECO:0007669"/>
    <property type="project" value="InterPro"/>
</dbReference>
<dbReference type="GO" id="GO:0000981">
    <property type="term" value="F:DNA-binding transcription factor activity, RNA polymerase II-specific"/>
    <property type="evidence" value="ECO:0007669"/>
    <property type="project" value="InterPro"/>
</dbReference>
<evidence type="ECO:0000256" key="1">
    <source>
        <dbReference type="ARBA" id="ARBA00022737"/>
    </source>
</evidence>
<evidence type="ECO:0000313" key="7">
    <source>
        <dbReference type="EMBL" id="KAK4444791.1"/>
    </source>
</evidence>
<dbReference type="AlphaFoldDB" id="A0AAV9G869"/>
<feature type="region of interest" description="Disordered" evidence="5">
    <location>
        <begin position="58"/>
        <end position="89"/>
    </location>
</feature>
<dbReference type="InterPro" id="IPR002110">
    <property type="entry name" value="Ankyrin_rpt"/>
</dbReference>
<reference evidence="7" key="1">
    <citation type="journal article" date="2023" name="Mol. Phylogenet. Evol.">
        <title>Genome-scale phylogeny and comparative genomics of the fungal order Sordariales.</title>
        <authorList>
            <person name="Hensen N."/>
            <person name="Bonometti L."/>
            <person name="Westerberg I."/>
            <person name="Brannstrom I.O."/>
            <person name="Guillou S."/>
            <person name="Cros-Aarteil S."/>
            <person name="Calhoun S."/>
            <person name="Haridas S."/>
            <person name="Kuo A."/>
            <person name="Mondo S."/>
            <person name="Pangilinan J."/>
            <person name="Riley R."/>
            <person name="LaButti K."/>
            <person name="Andreopoulos B."/>
            <person name="Lipzen A."/>
            <person name="Chen C."/>
            <person name="Yan M."/>
            <person name="Daum C."/>
            <person name="Ng V."/>
            <person name="Clum A."/>
            <person name="Steindorff A."/>
            <person name="Ohm R.A."/>
            <person name="Martin F."/>
            <person name="Silar P."/>
            <person name="Natvig D.O."/>
            <person name="Lalanne C."/>
            <person name="Gautier V."/>
            <person name="Ament-Velasquez S.L."/>
            <person name="Kruys A."/>
            <person name="Hutchinson M.I."/>
            <person name="Powell A.J."/>
            <person name="Barry K."/>
            <person name="Miller A.N."/>
            <person name="Grigoriev I.V."/>
            <person name="Debuchy R."/>
            <person name="Gladieux P."/>
            <person name="Hiltunen Thoren M."/>
            <person name="Johannesson H."/>
        </authorList>
    </citation>
    <scope>NUCLEOTIDE SEQUENCE</scope>
    <source>
        <strain evidence="7">PSN243</strain>
    </source>
</reference>
<dbReference type="Pfam" id="PF12796">
    <property type="entry name" value="Ank_2"/>
    <property type="match status" value="2"/>
</dbReference>
<protein>
    <submittedName>
        <fullName evidence="7">Ankyrin repeat-containing domain protein</fullName>
    </submittedName>
</protein>
<evidence type="ECO:0000256" key="3">
    <source>
        <dbReference type="ARBA" id="ARBA00023242"/>
    </source>
</evidence>
<dbReference type="InterPro" id="IPR001138">
    <property type="entry name" value="Zn2Cys6_DnaBD"/>
</dbReference>
<keyword evidence="2 4" id="KW-0040">ANK repeat</keyword>
<dbReference type="PANTHER" id="PTHR24198:SF165">
    <property type="entry name" value="ANKYRIN REPEAT-CONTAINING PROTEIN-RELATED"/>
    <property type="match status" value="1"/>
</dbReference>
<feature type="repeat" description="ANK" evidence="4">
    <location>
        <begin position="434"/>
        <end position="466"/>
    </location>
</feature>
<feature type="repeat" description="ANK" evidence="4">
    <location>
        <begin position="536"/>
        <end position="569"/>
    </location>
</feature>
<feature type="compositionally biased region" description="Basic residues" evidence="5">
    <location>
        <begin position="59"/>
        <end position="70"/>
    </location>
</feature>
<evidence type="ECO:0000256" key="2">
    <source>
        <dbReference type="ARBA" id="ARBA00023043"/>
    </source>
</evidence>
<name>A0AAV9G869_9PEZI</name>
<evidence type="ECO:0000313" key="8">
    <source>
        <dbReference type="Proteomes" id="UP001321760"/>
    </source>
</evidence>
<keyword evidence="8" id="KW-1185">Reference proteome</keyword>
<gene>
    <name evidence="7" type="ORF">QBC34DRAFT_414640</name>
</gene>
<accession>A0AAV9G869</accession>
<dbReference type="PANTHER" id="PTHR24198">
    <property type="entry name" value="ANKYRIN REPEAT AND PROTEIN KINASE DOMAIN-CONTAINING PROTEIN"/>
    <property type="match status" value="1"/>
</dbReference>
<feature type="repeat" description="ANK" evidence="4">
    <location>
        <begin position="467"/>
        <end position="489"/>
    </location>
</feature>
<organism evidence="7 8">
    <name type="scientific">Podospora aff. communis PSN243</name>
    <dbReference type="NCBI Taxonomy" id="3040156"/>
    <lineage>
        <taxon>Eukaryota</taxon>
        <taxon>Fungi</taxon>
        <taxon>Dikarya</taxon>
        <taxon>Ascomycota</taxon>
        <taxon>Pezizomycotina</taxon>
        <taxon>Sordariomycetes</taxon>
        <taxon>Sordariomycetidae</taxon>
        <taxon>Sordariales</taxon>
        <taxon>Podosporaceae</taxon>
        <taxon>Podospora</taxon>
    </lineage>
</organism>
<dbReference type="Gene3D" id="1.25.40.20">
    <property type="entry name" value="Ankyrin repeat-containing domain"/>
    <property type="match status" value="2"/>
</dbReference>
<dbReference type="PROSITE" id="PS50048">
    <property type="entry name" value="ZN2_CY6_FUNGAL_2"/>
    <property type="match status" value="1"/>
</dbReference>
<dbReference type="Pfam" id="PF13606">
    <property type="entry name" value="Ank_3"/>
    <property type="match status" value="1"/>
</dbReference>
<keyword evidence="1" id="KW-0677">Repeat</keyword>
<keyword evidence="3" id="KW-0539">Nucleus</keyword>
<feature type="domain" description="Zn(2)-C6 fungal-type" evidence="6">
    <location>
        <begin position="23"/>
        <end position="56"/>
    </location>
</feature>
<dbReference type="PROSITE" id="PS50088">
    <property type="entry name" value="ANK_REPEAT"/>
    <property type="match status" value="4"/>
</dbReference>
<dbReference type="InterPro" id="IPR036770">
    <property type="entry name" value="Ankyrin_rpt-contain_sf"/>
</dbReference>
<evidence type="ECO:0000256" key="5">
    <source>
        <dbReference type="SAM" id="MobiDB-lite"/>
    </source>
</evidence>
<evidence type="ECO:0000259" key="6">
    <source>
        <dbReference type="PROSITE" id="PS50048"/>
    </source>
</evidence>
<dbReference type="SUPFAM" id="SSF48403">
    <property type="entry name" value="Ankyrin repeat"/>
    <property type="match status" value="1"/>
</dbReference>
<sequence>MDQRDLFPTPPARRPRGKLALLKCEPCRRDKQKCEPQVREWPQKCHRCELKGFHCSPNTRKHRARRRGPGHGRPVILAEPGNITTPMPYHTQDEYHEQSIETEPPDADPEVSTWPSTIVDFSNAVSALAVFKRALFRHSKWISTHNDIFLKDDMYGISISNFLEGDLLPHQFRQDISDFYKSITDVLKSRLESIASGSSAIPEQLALRGLLYEAIEIPNFSTSQLLSYNPLITLLGSSYQDHTTYSDPMSRVTGPSAVDVGMSLLRHDRILEGLSSRHDAEPNTIIDFIEDSFLMQARFRDAYLRMETQVSFDALGWTTLSLSENCRPIVFDSQHWMQLIDSEQHWQKQDFLGTSILHLILENLEHDFPRARYLRIKPHVRQNLVRKIGLHVSPSHPVDRFGRTLLHVAAQYGLEDVLHALLSLGMDCNATTMVGSTALHYAAALGSLGVCKSLLNHGVGFNLKDKLGFTALHYAALNRHVDVVELLLSQQDISDSIAARNHLGHTPLMIAITSDDLTYKAFFDHPDVDITVTDEDGDTVLHLAVDDGRDLAIGDLTVMAGVSVNQANGEGDTALHWACQKTYNAAAEEIVKILLRNPHLDAGIENARGITPLWLAARAGYLEVCRLLGMRVDSGLLVACPLPWDSSTALTPQEIAALEGHQDVVDLLSTFEGRITGRVGVP</sequence>
<comment type="caution">
    <text evidence="7">The sequence shown here is derived from an EMBL/GenBank/DDBJ whole genome shotgun (WGS) entry which is preliminary data.</text>
</comment>
<reference evidence="7" key="2">
    <citation type="submission" date="2023-05" db="EMBL/GenBank/DDBJ databases">
        <authorList>
            <consortium name="Lawrence Berkeley National Laboratory"/>
            <person name="Steindorff A."/>
            <person name="Hensen N."/>
            <person name="Bonometti L."/>
            <person name="Westerberg I."/>
            <person name="Brannstrom I.O."/>
            <person name="Guillou S."/>
            <person name="Cros-Aarteil S."/>
            <person name="Calhoun S."/>
            <person name="Haridas S."/>
            <person name="Kuo A."/>
            <person name="Mondo S."/>
            <person name="Pangilinan J."/>
            <person name="Riley R."/>
            <person name="Labutti K."/>
            <person name="Andreopoulos B."/>
            <person name="Lipzen A."/>
            <person name="Chen C."/>
            <person name="Yanf M."/>
            <person name="Daum C."/>
            <person name="Ng V."/>
            <person name="Clum A."/>
            <person name="Ohm R."/>
            <person name="Martin F."/>
            <person name="Silar P."/>
            <person name="Natvig D."/>
            <person name="Lalanne C."/>
            <person name="Gautier V."/>
            <person name="Ament-Velasquez S.L."/>
            <person name="Kruys A."/>
            <person name="Hutchinson M.I."/>
            <person name="Powell A.J."/>
            <person name="Barry K."/>
            <person name="Miller A.N."/>
            <person name="Grigoriev I.V."/>
            <person name="Debuchy R."/>
            <person name="Gladieux P."/>
            <person name="Thoren M.H."/>
            <person name="Johannesson H."/>
        </authorList>
    </citation>
    <scope>NUCLEOTIDE SEQUENCE</scope>
    <source>
        <strain evidence="7">PSN243</strain>
    </source>
</reference>
<dbReference type="Proteomes" id="UP001321760">
    <property type="component" value="Unassembled WGS sequence"/>
</dbReference>
<dbReference type="EMBL" id="MU865973">
    <property type="protein sequence ID" value="KAK4444791.1"/>
    <property type="molecule type" value="Genomic_DNA"/>
</dbReference>